<reference evidence="2" key="1">
    <citation type="journal article" date="2022" name="Mol. Ecol. Resour.">
        <title>The genomes of chicory, endive, great burdock and yacon provide insights into Asteraceae palaeo-polyploidization history and plant inulin production.</title>
        <authorList>
            <person name="Fan W."/>
            <person name="Wang S."/>
            <person name="Wang H."/>
            <person name="Wang A."/>
            <person name="Jiang F."/>
            <person name="Liu H."/>
            <person name="Zhao H."/>
            <person name="Xu D."/>
            <person name="Zhang Y."/>
        </authorList>
    </citation>
    <scope>NUCLEOTIDE SEQUENCE [LARGE SCALE GENOMIC DNA]</scope>
    <source>
        <strain evidence="2">cv. Punajuju</strain>
    </source>
</reference>
<gene>
    <name evidence="1" type="ORF">L2E82_27776</name>
</gene>
<dbReference type="Proteomes" id="UP001055811">
    <property type="component" value="Linkage Group LG05"/>
</dbReference>
<dbReference type="EMBL" id="CM042013">
    <property type="protein sequence ID" value="KAI3737764.1"/>
    <property type="molecule type" value="Genomic_DNA"/>
</dbReference>
<organism evidence="1 2">
    <name type="scientific">Cichorium intybus</name>
    <name type="common">Chicory</name>
    <dbReference type="NCBI Taxonomy" id="13427"/>
    <lineage>
        <taxon>Eukaryota</taxon>
        <taxon>Viridiplantae</taxon>
        <taxon>Streptophyta</taxon>
        <taxon>Embryophyta</taxon>
        <taxon>Tracheophyta</taxon>
        <taxon>Spermatophyta</taxon>
        <taxon>Magnoliopsida</taxon>
        <taxon>eudicotyledons</taxon>
        <taxon>Gunneridae</taxon>
        <taxon>Pentapetalae</taxon>
        <taxon>asterids</taxon>
        <taxon>campanulids</taxon>
        <taxon>Asterales</taxon>
        <taxon>Asteraceae</taxon>
        <taxon>Cichorioideae</taxon>
        <taxon>Cichorieae</taxon>
        <taxon>Cichoriinae</taxon>
        <taxon>Cichorium</taxon>
    </lineage>
</organism>
<accession>A0ACB9CTY6</accession>
<name>A0ACB9CTY6_CICIN</name>
<proteinExistence type="predicted"/>
<sequence>MLDVLGRTNTLSKHLQRKDQDILEAASLVRGTKLALQKFRDDGFGSTLKDVTLFCQKYDIQMVDMTDYYVTSKNRKTKTTNQFHFEVDIFNTVLDMQIVEFGERFSEVTTNLIECMAALSPCNSFSKFDEAKLLNLSEIYKNDFTDSERKLLLGQLNVYYHSVTNEPEFANLKGISDLARVMVETGKYRSYYLVYKLVKLALVLPVATATVERCFSSMKLLKTDLRNKMSDEFLNDALICSVEHELLRDVKTENVISRFQKMKDRRDSICDFGKKQTPNLAILFISLIDTLVEAGGFAGETTVVAGAFTVGRRRQSWSPEPSKSAVIVEQKGEVAVGRGGRTEKSVCSDRRK</sequence>
<keyword evidence="2" id="KW-1185">Reference proteome</keyword>
<reference evidence="1 2" key="2">
    <citation type="journal article" date="2022" name="Mol. Ecol. Resour.">
        <title>The genomes of chicory, endive, great burdock and yacon provide insights into Asteraceae paleo-polyploidization history and plant inulin production.</title>
        <authorList>
            <person name="Fan W."/>
            <person name="Wang S."/>
            <person name="Wang H."/>
            <person name="Wang A."/>
            <person name="Jiang F."/>
            <person name="Liu H."/>
            <person name="Zhao H."/>
            <person name="Xu D."/>
            <person name="Zhang Y."/>
        </authorList>
    </citation>
    <scope>NUCLEOTIDE SEQUENCE [LARGE SCALE GENOMIC DNA]</scope>
    <source>
        <strain evidence="2">cv. Punajuju</strain>
        <tissue evidence="1">Leaves</tissue>
    </source>
</reference>
<evidence type="ECO:0000313" key="2">
    <source>
        <dbReference type="Proteomes" id="UP001055811"/>
    </source>
</evidence>
<protein>
    <submittedName>
        <fullName evidence="1">Uncharacterized protein</fullName>
    </submittedName>
</protein>
<comment type="caution">
    <text evidence="1">The sequence shown here is derived from an EMBL/GenBank/DDBJ whole genome shotgun (WGS) entry which is preliminary data.</text>
</comment>
<evidence type="ECO:0000313" key="1">
    <source>
        <dbReference type="EMBL" id="KAI3737764.1"/>
    </source>
</evidence>